<evidence type="ECO:0000313" key="2">
    <source>
        <dbReference type="EMBL" id="GEN63119.1"/>
    </source>
</evidence>
<dbReference type="RefSeq" id="WP_146887375.1">
    <property type="nucleotide sequence ID" value="NZ_BJYG01000016.1"/>
</dbReference>
<dbReference type="Gene3D" id="3.30.110.170">
    <property type="entry name" value="Protein of unknown function (DUF541), domain 1"/>
    <property type="match status" value="1"/>
</dbReference>
<organism evidence="2 3">
    <name type="scientific">Acetobacter oeni</name>
    <dbReference type="NCBI Taxonomy" id="304077"/>
    <lineage>
        <taxon>Bacteria</taxon>
        <taxon>Pseudomonadati</taxon>
        <taxon>Pseudomonadota</taxon>
        <taxon>Alphaproteobacteria</taxon>
        <taxon>Acetobacterales</taxon>
        <taxon>Acetobacteraceae</taxon>
        <taxon>Acetobacter</taxon>
    </lineage>
</organism>
<comment type="caution">
    <text evidence="2">The sequence shown here is derived from an EMBL/GenBank/DDBJ whole genome shotgun (WGS) entry which is preliminary data.</text>
</comment>
<dbReference type="Proteomes" id="UP000321746">
    <property type="component" value="Unassembled WGS sequence"/>
</dbReference>
<dbReference type="InterPro" id="IPR052022">
    <property type="entry name" value="26kDa_periplasmic_antigen"/>
</dbReference>
<dbReference type="EMBL" id="BJYG01000016">
    <property type="protein sequence ID" value="GEN63119.1"/>
    <property type="molecule type" value="Genomic_DNA"/>
</dbReference>
<dbReference type="Gene3D" id="3.30.70.2970">
    <property type="entry name" value="Protein of unknown function (DUF541), domain 2"/>
    <property type="match status" value="1"/>
</dbReference>
<dbReference type="InterPro" id="IPR007497">
    <property type="entry name" value="SIMPL/DUF541"/>
</dbReference>
<feature type="chain" id="PRO_5021874857" description="SIMPL domain-containing protein" evidence="1">
    <location>
        <begin position="25"/>
        <end position="232"/>
    </location>
</feature>
<gene>
    <name evidence="2" type="ORF">AOE01nite_13430</name>
</gene>
<dbReference type="GO" id="GO:0006974">
    <property type="term" value="P:DNA damage response"/>
    <property type="evidence" value="ECO:0007669"/>
    <property type="project" value="TreeGrafter"/>
</dbReference>
<dbReference type="OrthoDB" id="7225427at2"/>
<accession>A0A511XJK9</accession>
<name>A0A511XJK9_9PROT</name>
<feature type="signal peptide" evidence="1">
    <location>
        <begin position="1"/>
        <end position="24"/>
    </location>
</feature>
<dbReference type="Pfam" id="PF04402">
    <property type="entry name" value="SIMPL"/>
    <property type="match status" value="1"/>
</dbReference>
<reference evidence="2 3" key="1">
    <citation type="submission" date="2019-07" db="EMBL/GenBank/DDBJ databases">
        <title>Whole genome shotgun sequence of Acetobacter oeni NBRC 105207.</title>
        <authorList>
            <person name="Hosoyama A."/>
            <person name="Uohara A."/>
            <person name="Ohji S."/>
            <person name="Ichikawa N."/>
        </authorList>
    </citation>
    <scope>NUCLEOTIDE SEQUENCE [LARGE SCALE GENOMIC DNA]</scope>
    <source>
        <strain evidence="2 3">NBRC 105207</strain>
    </source>
</reference>
<evidence type="ECO:0008006" key="4">
    <source>
        <dbReference type="Google" id="ProtNLM"/>
    </source>
</evidence>
<evidence type="ECO:0000313" key="3">
    <source>
        <dbReference type="Proteomes" id="UP000321746"/>
    </source>
</evidence>
<dbReference type="PANTHER" id="PTHR34387:SF2">
    <property type="entry name" value="SLR1258 PROTEIN"/>
    <property type="match status" value="1"/>
</dbReference>
<keyword evidence="1" id="KW-0732">Signal</keyword>
<sequence>MKFFKLAAVIATAACLYFSKNATANDISGAPEAAGTRLHVTGFASLEAPPDVVTATLTAHANGGSASSVQAETNEMSHKVMALVRNTSDVTASASAYSVFQNGSTNDNTRKNWEARQTIFIKSKNAETLLPLIGHLQSAGLLLEGMNWSLSDDHRKTLTREAEKLAIKDMLLHANDIAGELSLKVGTVADVTVDEIIPSHPVMFMARSAATPVSTPEIQKITATVRAVLMLR</sequence>
<dbReference type="AlphaFoldDB" id="A0A511XJK9"/>
<protein>
    <recommendedName>
        <fullName evidence="4">SIMPL domain-containing protein</fullName>
    </recommendedName>
</protein>
<dbReference type="PANTHER" id="PTHR34387">
    <property type="entry name" value="SLR1258 PROTEIN"/>
    <property type="match status" value="1"/>
</dbReference>
<proteinExistence type="predicted"/>
<evidence type="ECO:0000256" key="1">
    <source>
        <dbReference type="SAM" id="SignalP"/>
    </source>
</evidence>
<keyword evidence="3" id="KW-1185">Reference proteome</keyword>